<dbReference type="Pfam" id="PF20703">
    <property type="entry name" value="nSTAND1"/>
    <property type="match status" value="1"/>
</dbReference>
<feature type="domain" description="Novel STAND NTPase 1" evidence="4">
    <location>
        <begin position="14"/>
        <end position="301"/>
    </location>
</feature>
<feature type="compositionally biased region" description="Gly residues" evidence="3">
    <location>
        <begin position="683"/>
        <end position="712"/>
    </location>
</feature>
<evidence type="ECO:0000313" key="6">
    <source>
        <dbReference type="Proteomes" id="UP000265768"/>
    </source>
</evidence>
<sequence length="746" mass="78603">MTVSAMANAIDRRPYVGARPFRDDESDRFFGRTEEAEALAERMLAAPLLILHGPSGAGRTSLLRAGARARVGARRAEMLPVGRLVSGFTFPTAALPPHNPYVLALLSSWAPQEPVARLAGLTLPDYLRRRVRRVAEAGRPFPVLAAVDQAEQLFDRPHGRESDREDLLTQLAEVAAELPQVRLLISVRDEFAGEFERVLGRRERFAVRPFGLAAAREAVVRPVEGTGRWFEDSAAEKLVADLAAPGETVEPALLQIICADLWEALPEDVEDITADVVSRHLDVDRSLASFAAAAVAEVAAAHEIPPGRLAAWLESTFAGEAGRTADLPAGARALTGMPVGVRRELERLHVLRVAVRTGADGPGAEGGTAARVGLQHDRLAVALQRAGIRPVSEPEPDPEQRLETAALALSRGELAMAERHGHEALRLSDDGDLRFRARAEAFLGNLAHARREPGRAEEHYRASARLFEAVQDTPAVARSLTAVGRTLLFQGRSAEALNGVRSAVDRVPGDLSLQVELGRTLWQLGHFEAARAVLTEVLSRDPNAPDALRARGELLADLGRAREALRDLDRVSRHPSPETRAARALALAGSGDHAAAAREAAAALADAPDSAPVLYYAARAETILAQAAGDPTVSAVQVAGDPVKRGAGPDGPDPARPDSARPESGPGTMGGPGTTGGPEASGASGGPGDRAGGGSDSGGGPDFRGGSGGTGATWGRAADLLRRALAATDPPLAPHQREAALRLVGR</sequence>
<proteinExistence type="predicted"/>
<dbReference type="Proteomes" id="UP000265768">
    <property type="component" value="Unassembled WGS sequence"/>
</dbReference>
<dbReference type="PANTHER" id="PTHR45586:SF1">
    <property type="entry name" value="LIPOPOLYSACCHARIDE ASSEMBLY PROTEIN B"/>
    <property type="match status" value="1"/>
</dbReference>
<dbReference type="AlphaFoldDB" id="A0A3A4BF62"/>
<dbReference type="InterPro" id="IPR027417">
    <property type="entry name" value="P-loop_NTPase"/>
</dbReference>
<dbReference type="EMBL" id="QZEY01000010">
    <property type="protein sequence ID" value="RJL29982.1"/>
    <property type="molecule type" value="Genomic_DNA"/>
</dbReference>
<protein>
    <submittedName>
        <fullName evidence="5">Tetratricopeptide repeat protein</fullName>
    </submittedName>
</protein>
<dbReference type="OrthoDB" id="3204522at2"/>
<dbReference type="SMART" id="SM00028">
    <property type="entry name" value="TPR"/>
    <property type="match status" value="5"/>
</dbReference>
<dbReference type="SUPFAM" id="SSF48452">
    <property type="entry name" value="TPR-like"/>
    <property type="match status" value="1"/>
</dbReference>
<dbReference type="Gene3D" id="1.25.40.10">
    <property type="entry name" value="Tetratricopeptide repeat domain"/>
    <property type="match status" value="1"/>
</dbReference>
<evidence type="ECO:0000313" key="5">
    <source>
        <dbReference type="EMBL" id="RJL29982.1"/>
    </source>
</evidence>
<dbReference type="InterPro" id="IPR019734">
    <property type="entry name" value="TPR_rpt"/>
</dbReference>
<feature type="region of interest" description="Disordered" evidence="3">
    <location>
        <begin position="641"/>
        <end position="714"/>
    </location>
</feature>
<keyword evidence="1" id="KW-0677">Repeat</keyword>
<dbReference type="PANTHER" id="PTHR45586">
    <property type="entry name" value="TPR REPEAT-CONTAINING PROTEIN PA4667"/>
    <property type="match status" value="1"/>
</dbReference>
<accession>A0A3A4BF62</accession>
<comment type="caution">
    <text evidence="5">The sequence shown here is derived from an EMBL/GenBank/DDBJ whole genome shotgun (WGS) entry which is preliminary data.</text>
</comment>
<dbReference type="RefSeq" id="WP_119928760.1">
    <property type="nucleotide sequence ID" value="NZ_QZEY01000010.1"/>
</dbReference>
<feature type="compositionally biased region" description="Gly residues" evidence="3">
    <location>
        <begin position="667"/>
        <end position="676"/>
    </location>
</feature>
<dbReference type="Pfam" id="PF13432">
    <property type="entry name" value="TPR_16"/>
    <property type="match status" value="1"/>
</dbReference>
<evidence type="ECO:0000256" key="3">
    <source>
        <dbReference type="SAM" id="MobiDB-lite"/>
    </source>
</evidence>
<reference evidence="5 6" key="1">
    <citation type="submission" date="2018-09" db="EMBL/GenBank/DDBJ databases">
        <title>YIM 75507 draft genome.</title>
        <authorList>
            <person name="Tang S."/>
            <person name="Feng Y."/>
        </authorList>
    </citation>
    <scope>NUCLEOTIDE SEQUENCE [LARGE SCALE GENOMIC DNA]</scope>
    <source>
        <strain evidence="5 6">YIM 75507</strain>
    </source>
</reference>
<gene>
    <name evidence="5" type="ORF">D5H75_23870</name>
</gene>
<keyword evidence="6" id="KW-1185">Reference proteome</keyword>
<dbReference type="InterPro" id="IPR011990">
    <property type="entry name" value="TPR-like_helical_dom_sf"/>
</dbReference>
<organism evidence="5 6">
    <name type="scientific">Bailinhaonella thermotolerans</name>
    <dbReference type="NCBI Taxonomy" id="1070861"/>
    <lineage>
        <taxon>Bacteria</taxon>
        <taxon>Bacillati</taxon>
        <taxon>Actinomycetota</taxon>
        <taxon>Actinomycetes</taxon>
        <taxon>Streptosporangiales</taxon>
        <taxon>Streptosporangiaceae</taxon>
        <taxon>Bailinhaonella</taxon>
    </lineage>
</organism>
<name>A0A3A4BF62_9ACTN</name>
<dbReference type="InterPro" id="IPR049052">
    <property type="entry name" value="nSTAND1"/>
</dbReference>
<evidence type="ECO:0000259" key="4">
    <source>
        <dbReference type="Pfam" id="PF20703"/>
    </source>
</evidence>
<keyword evidence="2" id="KW-0802">TPR repeat</keyword>
<dbReference type="InterPro" id="IPR051012">
    <property type="entry name" value="CellSynth/LPSAsmb/PSIAsmb"/>
</dbReference>
<evidence type="ECO:0000256" key="1">
    <source>
        <dbReference type="ARBA" id="ARBA00022737"/>
    </source>
</evidence>
<evidence type="ECO:0000256" key="2">
    <source>
        <dbReference type="ARBA" id="ARBA00022803"/>
    </source>
</evidence>
<dbReference type="SUPFAM" id="SSF52540">
    <property type="entry name" value="P-loop containing nucleoside triphosphate hydrolases"/>
    <property type="match status" value="1"/>
</dbReference>